<evidence type="ECO:0000259" key="1">
    <source>
        <dbReference type="SMART" id="SM00966"/>
    </source>
</evidence>
<dbReference type="eggNOG" id="COG2002">
    <property type="taxonomic scope" value="Bacteria"/>
</dbReference>
<dbReference type="PANTHER" id="PTHR36432">
    <property type="match status" value="1"/>
</dbReference>
<reference evidence="2 3" key="1">
    <citation type="submission" date="2014-06" db="EMBL/GenBank/DDBJ databases">
        <title>Draft genome sequence of Bacillus manliponensis JCM 15802 (MCCC 1A00708).</title>
        <authorList>
            <person name="Lai Q."/>
            <person name="Liu Y."/>
            <person name="Shao Z."/>
        </authorList>
    </citation>
    <scope>NUCLEOTIDE SEQUENCE [LARGE SCALE GENOMIC DNA]</scope>
    <source>
        <strain evidence="2 3">JCM 15802</strain>
    </source>
</reference>
<evidence type="ECO:0000313" key="2">
    <source>
        <dbReference type="EMBL" id="KEK17386.1"/>
    </source>
</evidence>
<dbReference type="InterPro" id="IPR040678">
    <property type="entry name" value="AbrB_C"/>
</dbReference>
<comment type="caution">
    <text evidence="2">The sequence shown here is derived from an EMBL/GenBank/DDBJ whole genome shotgun (WGS) entry which is preliminary data.</text>
</comment>
<sequence length="96" mass="10638">MKNTGIVRAVDKLGCVVIPIEIRRTLGLVEGTAMEFHVANENIVLKKHEKACLVTGELSEDNVELLDVRIALSRKGAKELMDLILEKGNEKGWLGR</sequence>
<dbReference type="InterPro" id="IPR007159">
    <property type="entry name" value="SpoVT-AbrB_dom"/>
</dbReference>
<evidence type="ECO:0000313" key="3">
    <source>
        <dbReference type="Proteomes" id="UP000027822"/>
    </source>
</evidence>
<accession>A0A073JT68</accession>
<feature type="domain" description="SpoVT-AbrB" evidence="1">
    <location>
        <begin position="8"/>
        <end position="51"/>
    </location>
</feature>
<dbReference type="SMART" id="SM00966">
    <property type="entry name" value="SpoVT_AbrB"/>
    <property type="match status" value="1"/>
</dbReference>
<name>A0A073JT68_9BACI</name>
<dbReference type="InterPro" id="IPR037914">
    <property type="entry name" value="SpoVT-AbrB_sf"/>
</dbReference>
<dbReference type="PANTHER" id="PTHR36432:SF4">
    <property type="entry name" value="TRANSITION STATE REGULATOR ABH-RELATED"/>
    <property type="match status" value="1"/>
</dbReference>
<protein>
    <submittedName>
        <fullName evidence="2">AbrB family transcriptional regulator</fullName>
    </submittedName>
</protein>
<keyword evidence="3" id="KW-1185">Reference proteome</keyword>
<dbReference type="Proteomes" id="UP000027822">
    <property type="component" value="Unassembled WGS sequence"/>
</dbReference>
<dbReference type="GO" id="GO:0003677">
    <property type="term" value="F:DNA binding"/>
    <property type="evidence" value="ECO:0007669"/>
    <property type="project" value="InterPro"/>
</dbReference>
<dbReference type="SUPFAM" id="SSF89447">
    <property type="entry name" value="AbrB/MazE/MraZ-like"/>
    <property type="match status" value="1"/>
</dbReference>
<dbReference type="OrthoDB" id="9782993at2"/>
<proteinExistence type="predicted"/>
<organism evidence="2 3">
    <name type="scientific">Bacillus manliponensis</name>
    <dbReference type="NCBI Taxonomy" id="574376"/>
    <lineage>
        <taxon>Bacteria</taxon>
        <taxon>Bacillati</taxon>
        <taxon>Bacillota</taxon>
        <taxon>Bacilli</taxon>
        <taxon>Bacillales</taxon>
        <taxon>Bacillaceae</taxon>
        <taxon>Bacillus</taxon>
        <taxon>Bacillus cereus group</taxon>
    </lineage>
</organism>
<dbReference type="Pfam" id="PF04014">
    <property type="entry name" value="MazE_antitoxin"/>
    <property type="match status" value="1"/>
</dbReference>
<dbReference type="InterPro" id="IPR052731">
    <property type="entry name" value="B_subtilis_Trans_State_Reg"/>
</dbReference>
<dbReference type="AlphaFoldDB" id="A0A073JT68"/>
<gene>
    <name evidence="2" type="ORF">BAMA_15290</name>
</gene>
<dbReference type="EMBL" id="JOTN01000030">
    <property type="protein sequence ID" value="KEK17386.1"/>
    <property type="molecule type" value="Genomic_DNA"/>
</dbReference>
<dbReference type="Pfam" id="PF18277">
    <property type="entry name" value="AbrB_C"/>
    <property type="match status" value="1"/>
</dbReference>
<dbReference type="Gene3D" id="2.10.260.10">
    <property type="match status" value="1"/>
</dbReference>
<dbReference type="STRING" id="574376.BAMA_15290"/>
<dbReference type="RefSeq" id="WP_034643391.1">
    <property type="nucleotide sequence ID" value="NZ_CBCSJC010000016.1"/>
</dbReference>
<dbReference type="NCBIfam" id="TIGR01439">
    <property type="entry name" value="lp_hng_hel_AbrB"/>
    <property type="match status" value="1"/>
</dbReference>